<keyword evidence="5" id="KW-1003">Cell membrane</keyword>
<keyword evidence="7 13" id="KW-0812">Transmembrane</keyword>
<keyword evidence="14" id="KW-0560">Oxidoreductase</keyword>
<evidence type="ECO:0000256" key="11">
    <source>
        <dbReference type="ARBA" id="ARBA00023004"/>
    </source>
</evidence>
<keyword evidence="4" id="KW-0813">Transport</keyword>
<feature type="transmembrane region" description="Helical" evidence="13">
    <location>
        <begin position="12"/>
        <end position="43"/>
    </location>
</feature>
<feature type="transmembrane region" description="Helical" evidence="13">
    <location>
        <begin position="96"/>
        <end position="118"/>
    </location>
</feature>
<feature type="transmembrane region" description="Helical" evidence="13">
    <location>
        <begin position="353"/>
        <end position="374"/>
    </location>
</feature>
<feature type="transmembrane region" description="Helical" evidence="13">
    <location>
        <begin position="321"/>
        <end position="341"/>
    </location>
</feature>
<dbReference type="AlphaFoldDB" id="A0A378LQ48"/>
<dbReference type="NCBIfam" id="TIGR00203">
    <property type="entry name" value="cydB"/>
    <property type="match status" value="1"/>
</dbReference>
<dbReference type="Proteomes" id="UP000255297">
    <property type="component" value="Unassembled WGS sequence"/>
</dbReference>
<proteinExistence type="inferred from homology"/>
<dbReference type="PANTHER" id="PTHR30365">
    <property type="entry name" value="CYTOCHROME D UBIQUINOL OXIDASE"/>
    <property type="match status" value="1"/>
</dbReference>
<feature type="transmembrane region" description="Helical" evidence="13">
    <location>
        <begin position="55"/>
        <end position="76"/>
    </location>
</feature>
<keyword evidence="12 13" id="KW-0472">Membrane</keyword>
<feature type="transmembrane region" description="Helical" evidence="13">
    <location>
        <begin position="762"/>
        <end position="784"/>
    </location>
</feature>
<dbReference type="STRING" id="1122170.GCA_000701265_01208"/>
<feature type="transmembrane region" description="Helical" evidence="13">
    <location>
        <begin position="687"/>
        <end position="706"/>
    </location>
</feature>
<reference evidence="14 15" key="1">
    <citation type="submission" date="2018-06" db="EMBL/GenBank/DDBJ databases">
        <authorList>
            <consortium name="Pathogen Informatics"/>
            <person name="Doyle S."/>
        </authorList>
    </citation>
    <scope>NUCLEOTIDE SEQUENCE [LARGE SCALE GENOMIC DNA]</scope>
    <source>
        <strain evidence="14 15">NCTC11532</strain>
    </source>
</reference>
<feature type="transmembrane region" description="Helical" evidence="13">
    <location>
        <begin position="218"/>
        <end position="236"/>
    </location>
</feature>
<dbReference type="Pfam" id="PF01654">
    <property type="entry name" value="Cyt_bd_oxida_I"/>
    <property type="match status" value="1"/>
</dbReference>
<feature type="transmembrane region" description="Helical" evidence="13">
    <location>
        <begin position="125"/>
        <end position="147"/>
    </location>
</feature>
<protein>
    <submittedName>
        <fullName evidence="14">Cytochrome d ubiquinol oxidase subunit I</fullName>
        <ecNumber evidence="14">1.10.3.-</ecNumber>
    </submittedName>
</protein>
<feature type="transmembrane region" description="Helical" evidence="13">
    <location>
        <begin position="461"/>
        <end position="484"/>
    </location>
</feature>
<feature type="transmembrane region" description="Helical" evidence="13">
    <location>
        <begin position="531"/>
        <end position="557"/>
    </location>
</feature>
<evidence type="ECO:0000313" key="15">
    <source>
        <dbReference type="Proteomes" id="UP000255297"/>
    </source>
</evidence>
<dbReference type="GO" id="GO:0020037">
    <property type="term" value="F:heme binding"/>
    <property type="evidence" value="ECO:0007669"/>
    <property type="project" value="TreeGrafter"/>
</dbReference>
<keyword evidence="10 13" id="KW-1133">Transmembrane helix</keyword>
<evidence type="ECO:0000256" key="7">
    <source>
        <dbReference type="ARBA" id="ARBA00022692"/>
    </source>
</evidence>
<keyword evidence="8" id="KW-0479">Metal-binding</keyword>
<keyword evidence="11" id="KW-0408">Iron</keyword>
<feature type="transmembrane region" description="Helical" evidence="13">
    <location>
        <begin position="188"/>
        <end position="206"/>
    </location>
</feature>
<evidence type="ECO:0000256" key="3">
    <source>
        <dbReference type="ARBA" id="ARBA00009819"/>
    </source>
</evidence>
<gene>
    <name evidence="14" type="primary">qxtA</name>
    <name evidence="14" type="ORF">NCTC11532_01275</name>
</gene>
<dbReference type="InterPro" id="IPR003317">
    <property type="entry name" value="Cyt-d_oxidase_su2"/>
</dbReference>
<evidence type="ECO:0000256" key="12">
    <source>
        <dbReference type="ARBA" id="ARBA00023136"/>
    </source>
</evidence>
<evidence type="ECO:0000256" key="10">
    <source>
        <dbReference type="ARBA" id="ARBA00022989"/>
    </source>
</evidence>
<dbReference type="Pfam" id="PF02322">
    <property type="entry name" value="Cyt_bd_oxida_II"/>
    <property type="match status" value="1"/>
</dbReference>
<comment type="subcellular location">
    <subcellularLocation>
        <location evidence="1">Cell membrane</location>
        <topology evidence="1">Multi-pass membrane protein</topology>
    </subcellularLocation>
</comment>
<dbReference type="EMBL" id="UGPB01000001">
    <property type="protein sequence ID" value="STY29095.1"/>
    <property type="molecule type" value="Genomic_DNA"/>
</dbReference>
<dbReference type="PANTHER" id="PTHR30365:SF14">
    <property type="entry name" value="CYTOCHROME BD MENAQUINOL OXIDASE SUBUNIT I-RELATED"/>
    <property type="match status" value="1"/>
</dbReference>
<evidence type="ECO:0000256" key="6">
    <source>
        <dbReference type="ARBA" id="ARBA00022617"/>
    </source>
</evidence>
<dbReference type="GO" id="GO:0016682">
    <property type="term" value="F:oxidoreductase activity, acting on diphenols and related substances as donors, oxygen as acceptor"/>
    <property type="evidence" value="ECO:0007669"/>
    <property type="project" value="TreeGrafter"/>
</dbReference>
<comment type="similarity">
    <text evidence="2">Belongs to the cytochrome ubiquinol oxidase subunit 2 family.</text>
</comment>
<evidence type="ECO:0000256" key="8">
    <source>
        <dbReference type="ARBA" id="ARBA00022723"/>
    </source>
</evidence>
<feature type="transmembrane region" description="Helical" evidence="13">
    <location>
        <begin position="404"/>
        <end position="426"/>
    </location>
</feature>
<dbReference type="GO" id="GO:0005886">
    <property type="term" value="C:plasma membrane"/>
    <property type="evidence" value="ECO:0007669"/>
    <property type="project" value="UniProtKB-SubCell"/>
</dbReference>
<evidence type="ECO:0000256" key="13">
    <source>
        <dbReference type="SAM" id="Phobius"/>
    </source>
</evidence>
<evidence type="ECO:0000256" key="9">
    <source>
        <dbReference type="ARBA" id="ARBA00022982"/>
    </source>
</evidence>
<dbReference type="RefSeq" id="WP_244913840.1">
    <property type="nucleotide sequence ID" value="NZ_UGPB01000001.1"/>
</dbReference>
<keyword evidence="15" id="KW-1185">Reference proteome</keyword>
<dbReference type="GO" id="GO:0009055">
    <property type="term" value="F:electron transfer activity"/>
    <property type="evidence" value="ECO:0007669"/>
    <property type="project" value="InterPro"/>
</dbReference>
<keyword evidence="6" id="KW-0349">Heme</keyword>
<dbReference type="GO" id="GO:0070069">
    <property type="term" value="C:cytochrome complex"/>
    <property type="evidence" value="ECO:0007669"/>
    <property type="project" value="InterPro"/>
</dbReference>
<dbReference type="GO" id="GO:0046872">
    <property type="term" value="F:metal ion binding"/>
    <property type="evidence" value="ECO:0007669"/>
    <property type="project" value="UniProtKB-KW"/>
</dbReference>
<sequence>MSLDPLILSRLQFAWVIALHILLPAFTVGLASFIALLEGIYFITKREIFFRISAFWTKIFAISFGMGVVSGIVMPFQFGTNWSQYADATANVLSPLFAYEGLTAFFLEAAFLGVLLFGRSLVPRWAHFMAALMVAGGTLLSSFWILAANSWMQTPAGYKIIDGRFFPADWSQIIFNPSFPYRLAHNVVAFYITTAFVVIAVAAYLIRRAQYVEESKIMFSMTLWLLTILVPLQIVLGDMHGLNTLKYQPAKLAAIEAHWDTETRAPLILFAIPNEEKERNDAVLEIPWLGSLILAHDLNGEVPGLKQFPADQRPPVAIPFFSFRIMVGLGLIMLSLIIISLWLRLRHRLYTHWFIRTCQFVGPIGFLAVLAGWVTTEVGRQPWTVYGHLRTAQSISPSLTGSDVLLSLIGYIVVYLIIFPVGIYLMGRIVRKGLPLIVTDTLSPVEGGNIKAQLLHYRKMIMIIDLVPLWTILLGIAIILYVLLDGFDLGVGMLYGLAPDTATRNLIMNSIAPIWDGNETWLVFGGLGLLAAFPLAFAIIIPAVYFPILVMLLALIFRGVAFEFRFRDAEHVTFWDHAFSIGSLIATFAQGIVLGAFIQGFKVDGRHFAGSSFDCFSWFSMFTGIALVFGYGLLGACWLIFKTEDAIQESARRQAKFCFIAVLIAMMITTIWTPLMDVNIGYRWFSWPNVLYLSPIVVITIALAVFEWRMLHNHSEIAPFIGAIGLFLISYIGIAISLFPMIVPHQYTLWQAASSPDTQTFLMIGTMFLLPIILMYTAWSYWVFRGKVRADIGYH</sequence>
<accession>A0A378LQ48</accession>
<feature type="transmembrane region" description="Helical" evidence="13">
    <location>
        <begin position="578"/>
        <end position="598"/>
    </location>
</feature>
<feature type="transmembrane region" description="Helical" evidence="13">
    <location>
        <begin position="657"/>
        <end position="675"/>
    </location>
</feature>
<evidence type="ECO:0000256" key="4">
    <source>
        <dbReference type="ARBA" id="ARBA00022448"/>
    </source>
</evidence>
<evidence type="ECO:0000256" key="2">
    <source>
        <dbReference type="ARBA" id="ARBA00007543"/>
    </source>
</evidence>
<feature type="transmembrane region" description="Helical" evidence="13">
    <location>
        <begin position="618"/>
        <end position="641"/>
    </location>
</feature>
<dbReference type="GO" id="GO:0019646">
    <property type="term" value="P:aerobic electron transport chain"/>
    <property type="evidence" value="ECO:0007669"/>
    <property type="project" value="InterPro"/>
</dbReference>
<evidence type="ECO:0000256" key="5">
    <source>
        <dbReference type="ARBA" id="ARBA00022475"/>
    </source>
</evidence>
<keyword evidence="9" id="KW-0249">Electron transport</keyword>
<dbReference type="InterPro" id="IPR002585">
    <property type="entry name" value="Cyt-d_ubiquinol_oxidase_su_1"/>
</dbReference>
<evidence type="ECO:0000313" key="14">
    <source>
        <dbReference type="EMBL" id="STY29095.1"/>
    </source>
</evidence>
<dbReference type="EC" id="1.10.3.-" evidence="14"/>
<comment type="similarity">
    <text evidence="3">Belongs to the cytochrome ubiquinol oxidase subunit 1 family.</text>
</comment>
<organism evidence="14 15">
    <name type="scientific">Legionella wadsworthii</name>
    <dbReference type="NCBI Taxonomy" id="28088"/>
    <lineage>
        <taxon>Bacteria</taxon>
        <taxon>Pseudomonadati</taxon>
        <taxon>Pseudomonadota</taxon>
        <taxon>Gammaproteobacteria</taxon>
        <taxon>Legionellales</taxon>
        <taxon>Legionellaceae</taxon>
        <taxon>Legionella</taxon>
    </lineage>
</organism>
<name>A0A378LQ48_9GAMM</name>
<feature type="transmembrane region" description="Helical" evidence="13">
    <location>
        <begin position="718"/>
        <end position="742"/>
    </location>
</feature>
<evidence type="ECO:0000256" key="1">
    <source>
        <dbReference type="ARBA" id="ARBA00004651"/>
    </source>
</evidence>